<dbReference type="GO" id="GO:0043094">
    <property type="term" value="P:metabolic compound salvage"/>
    <property type="evidence" value="ECO:0007669"/>
    <property type="project" value="InterPro"/>
</dbReference>
<dbReference type="GO" id="GO:0008973">
    <property type="term" value="F:phosphopentomutase activity"/>
    <property type="evidence" value="ECO:0007669"/>
    <property type="project" value="InterPro"/>
</dbReference>
<dbReference type="InterPro" id="IPR017850">
    <property type="entry name" value="Alkaline_phosphatase_core_sf"/>
</dbReference>
<dbReference type="EMBL" id="AP021906">
    <property type="protein sequence ID" value="BBP90469.1"/>
    <property type="molecule type" value="Genomic_DNA"/>
</dbReference>
<dbReference type="AlphaFoldDB" id="A0A5S9MF11"/>
<organism evidence="1 2">
    <name type="scientific">Bacillus safensis</name>
    <dbReference type="NCBI Taxonomy" id="561879"/>
    <lineage>
        <taxon>Bacteria</taxon>
        <taxon>Bacillati</taxon>
        <taxon>Bacillota</taxon>
        <taxon>Bacilli</taxon>
        <taxon>Bacillales</taxon>
        <taxon>Bacillaceae</taxon>
        <taxon>Bacillus</taxon>
    </lineage>
</organism>
<evidence type="ECO:0000313" key="1">
    <source>
        <dbReference type="EMBL" id="BBP90469.1"/>
    </source>
</evidence>
<dbReference type="InterPro" id="IPR010045">
    <property type="entry name" value="DeoB"/>
</dbReference>
<dbReference type="GO" id="GO:0009117">
    <property type="term" value="P:nucleotide metabolic process"/>
    <property type="evidence" value="ECO:0007669"/>
    <property type="project" value="InterPro"/>
</dbReference>
<dbReference type="PANTHER" id="PTHR21110:SF0">
    <property type="entry name" value="PHOSPHOPENTOMUTASE"/>
    <property type="match status" value="1"/>
</dbReference>
<proteinExistence type="predicted"/>
<name>A0A5S9MF11_BACIA</name>
<accession>A0A5S9MF11</accession>
<evidence type="ECO:0008006" key="3">
    <source>
        <dbReference type="Google" id="ProtNLM"/>
    </source>
</evidence>
<dbReference type="Gene3D" id="3.40.720.10">
    <property type="entry name" value="Alkaline Phosphatase, subunit A"/>
    <property type="match status" value="1"/>
</dbReference>
<sequence>MKNRFAYYGKMQEASNGKDTMTGHWEIMGLYIDTPFKVFPEGFPDELLNELKKKNRPRYYWK</sequence>
<dbReference type="SUPFAM" id="SSF53649">
    <property type="entry name" value="Alkaline phosphatase-like"/>
    <property type="match status" value="1"/>
</dbReference>
<dbReference type="GO" id="GO:0000287">
    <property type="term" value="F:magnesium ion binding"/>
    <property type="evidence" value="ECO:0007669"/>
    <property type="project" value="InterPro"/>
</dbReference>
<dbReference type="PANTHER" id="PTHR21110">
    <property type="entry name" value="PHOSPHOPENTOMUTASE"/>
    <property type="match status" value="1"/>
</dbReference>
<gene>
    <name evidence="1" type="ORF">BsIDN1_40870</name>
</gene>
<dbReference type="Proteomes" id="UP000464658">
    <property type="component" value="Chromosome"/>
</dbReference>
<reference evidence="1 2" key="1">
    <citation type="submission" date="2019-12" db="EMBL/GenBank/DDBJ databases">
        <title>Full genome sequence of a Bacillus safensis strain isolated from commercially available natto in Indonesia.</title>
        <authorList>
            <person name="Yoshida M."/>
            <person name="Uomi M."/>
            <person name="Waturangi D."/>
            <person name="Ekaputri J.J."/>
            <person name="Setiamarga D.H.E."/>
        </authorList>
    </citation>
    <scope>NUCLEOTIDE SEQUENCE [LARGE SCALE GENOMIC DNA]</scope>
    <source>
        <strain evidence="1 2">IDN1</strain>
    </source>
</reference>
<evidence type="ECO:0000313" key="2">
    <source>
        <dbReference type="Proteomes" id="UP000464658"/>
    </source>
</evidence>
<dbReference type="GO" id="GO:0005829">
    <property type="term" value="C:cytosol"/>
    <property type="evidence" value="ECO:0007669"/>
    <property type="project" value="TreeGrafter"/>
</dbReference>
<protein>
    <recommendedName>
        <fullName evidence="3">Phosphopentomutase</fullName>
    </recommendedName>
</protein>